<dbReference type="InterPro" id="IPR039150">
    <property type="entry name" value="TEFM"/>
</dbReference>
<dbReference type="GO" id="GO:0006392">
    <property type="term" value="P:transcription elongation by mitochondrial RNA polymerase"/>
    <property type="evidence" value="ECO:0007669"/>
    <property type="project" value="InterPro"/>
</dbReference>
<proteinExistence type="predicted"/>
<evidence type="ECO:0000313" key="2">
    <source>
        <dbReference type="Proteomes" id="UP000792457"/>
    </source>
</evidence>
<reference evidence="1" key="2">
    <citation type="submission" date="2017-10" db="EMBL/GenBank/DDBJ databases">
        <title>Ladona fulva Genome sequencing and assembly.</title>
        <authorList>
            <person name="Murali S."/>
            <person name="Richards S."/>
            <person name="Bandaranaike D."/>
            <person name="Bellair M."/>
            <person name="Blankenburg K."/>
            <person name="Chao H."/>
            <person name="Dinh H."/>
            <person name="Doddapaneni H."/>
            <person name="Dugan-Rocha S."/>
            <person name="Elkadiri S."/>
            <person name="Gnanaolivu R."/>
            <person name="Hernandez B."/>
            <person name="Skinner E."/>
            <person name="Javaid M."/>
            <person name="Lee S."/>
            <person name="Li M."/>
            <person name="Ming W."/>
            <person name="Munidasa M."/>
            <person name="Muniz J."/>
            <person name="Nguyen L."/>
            <person name="Hughes D."/>
            <person name="Osuji N."/>
            <person name="Pu L.-L."/>
            <person name="Puazo M."/>
            <person name="Qu C."/>
            <person name="Quiroz J."/>
            <person name="Raj R."/>
            <person name="Weissenberger G."/>
            <person name="Xin Y."/>
            <person name="Zou X."/>
            <person name="Han Y."/>
            <person name="Worley K."/>
            <person name="Muzny D."/>
            <person name="Gibbs R."/>
        </authorList>
    </citation>
    <scope>NUCLEOTIDE SEQUENCE</scope>
    <source>
        <strain evidence="1">Sampled in the wild</strain>
    </source>
</reference>
<comment type="caution">
    <text evidence="1">The sequence shown here is derived from an EMBL/GenBank/DDBJ whole genome shotgun (WGS) entry which is preliminary data.</text>
</comment>
<dbReference type="GO" id="GO:0042645">
    <property type="term" value="C:mitochondrial nucleoid"/>
    <property type="evidence" value="ECO:0007669"/>
    <property type="project" value="TreeGrafter"/>
</dbReference>
<evidence type="ECO:0000313" key="1">
    <source>
        <dbReference type="EMBL" id="KAG8228637.1"/>
    </source>
</evidence>
<sequence length="297" mass="33401">MAVVFPILEISLAHLSKSTLRQEAIGCSVKISTAGGSKKRIKVVKPDLSCEDEELQNVVGLHVGPCSIYWAKIKRSGDVLDWSHRKLFPIAEMSKKIRLPQLYEEVSSMLEHIPVGDVYILEAANHVQPSSLQSSSASLSALLHAQILAMLMALLNCRVESDLIYDSQEDIHRELDSIHKVYFLRPRMMSRLFRLLVGSERVSALDLVDSIIDGSRELKVDFAVEGQEDTENTRNEEAELHPTHIFTPVKVPSNIAASYYKLRAVEREEMCQALLIAMTFYDLVVFKDPKVLAPLQM</sequence>
<dbReference type="EMBL" id="KZ308379">
    <property type="protein sequence ID" value="KAG8228637.1"/>
    <property type="molecule type" value="Genomic_DNA"/>
</dbReference>
<accession>A0A8K0P0L6</accession>
<dbReference type="OrthoDB" id="5949570at2759"/>
<dbReference type="PANTHER" id="PTHR21053:SF2">
    <property type="entry name" value="TRANSCRIPTION ELONGATION FACTOR, MITOCHONDRIAL"/>
    <property type="match status" value="1"/>
</dbReference>
<dbReference type="GO" id="GO:0030337">
    <property type="term" value="F:DNA polymerase processivity factor activity"/>
    <property type="evidence" value="ECO:0007669"/>
    <property type="project" value="TreeGrafter"/>
</dbReference>
<organism evidence="1 2">
    <name type="scientific">Ladona fulva</name>
    <name type="common">Scarce chaser dragonfly</name>
    <name type="synonym">Libellula fulva</name>
    <dbReference type="NCBI Taxonomy" id="123851"/>
    <lineage>
        <taxon>Eukaryota</taxon>
        <taxon>Metazoa</taxon>
        <taxon>Ecdysozoa</taxon>
        <taxon>Arthropoda</taxon>
        <taxon>Hexapoda</taxon>
        <taxon>Insecta</taxon>
        <taxon>Pterygota</taxon>
        <taxon>Palaeoptera</taxon>
        <taxon>Odonata</taxon>
        <taxon>Epiprocta</taxon>
        <taxon>Anisoptera</taxon>
        <taxon>Libelluloidea</taxon>
        <taxon>Libellulidae</taxon>
        <taxon>Ladona</taxon>
    </lineage>
</organism>
<keyword evidence="2" id="KW-1185">Reference proteome</keyword>
<dbReference type="Proteomes" id="UP000792457">
    <property type="component" value="Unassembled WGS sequence"/>
</dbReference>
<dbReference type="AlphaFoldDB" id="A0A8K0P0L6"/>
<reference evidence="1" key="1">
    <citation type="submission" date="2013-04" db="EMBL/GenBank/DDBJ databases">
        <authorList>
            <person name="Qu J."/>
            <person name="Murali S.C."/>
            <person name="Bandaranaike D."/>
            <person name="Bellair M."/>
            <person name="Blankenburg K."/>
            <person name="Chao H."/>
            <person name="Dinh H."/>
            <person name="Doddapaneni H."/>
            <person name="Downs B."/>
            <person name="Dugan-Rocha S."/>
            <person name="Elkadiri S."/>
            <person name="Gnanaolivu R.D."/>
            <person name="Hernandez B."/>
            <person name="Javaid M."/>
            <person name="Jayaseelan J.C."/>
            <person name="Lee S."/>
            <person name="Li M."/>
            <person name="Ming W."/>
            <person name="Munidasa M."/>
            <person name="Muniz J."/>
            <person name="Nguyen L."/>
            <person name="Ongeri F."/>
            <person name="Osuji N."/>
            <person name="Pu L.-L."/>
            <person name="Puazo M."/>
            <person name="Qu C."/>
            <person name="Quiroz J."/>
            <person name="Raj R."/>
            <person name="Weissenberger G."/>
            <person name="Xin Y."/>
            <person name="Zou X."/>
            <person name="Han Y."/>
            <person name="Richards S."/>
            <person name="Worley K."/>
            <person name="Muzny D."/>
            <person name="Gibbs R."/>
        </authorList>
    </citation>
    <scope>NUCLEOTIDE SEQUENCE</scope>
    <source>
        <strain evidence="1">Sampled in the wild</strain>
    </source>
</reference>
<gene>
    <name evidence="1" type="ORF">J437_LFUL008288</name>
</gene>
<protein>
    <submittedName>
        <fullName evidence="1">Uncharacterized protein</fullName>
    </submittedName>
</protein>
<dbReference type="PANTHER" id="PTHR21053">
    <property type="entry name" value="TRANSCRIPTION ELONGATION FACTOR, MITOCHONDRIAL"/>
    <property type="match status" value="1"/>
</dbReference>
<name>A0A8K0P0L6_LADFU</name>